<keyword evidence="3" id="KW-1185">Reference proteome</keyword>
<name>A0A2U8VS87_9HYPH</name>
<dbReference type="OrthoDB" id="8450910at2"/>
<accession>A0A2U8VS87</accession>
<feature type="domain" description="KTSC" evidence="1">
    <location>
        <begin position="5"/>
        <end position="63"/>
    </location>
</feature>
<evidence type="ECO:0000313" key="3">
    <source>
        <dbReference type="Proteomes" id="UP000246058"/>
    </source>
</evidence>
<reference evidence="2 3" key="1">
    <citation type="submission" date="2018-05" db="EMBL/GenBank/DDBJ databases">
        <title>Complete Genome Sequence of Methylobacterium sp. 17Sr1-43.</title>
        <authorList>
            <person name="Srinivasan S."/>
        </authorList>
    </citation>
    <scope>NUCLEOTIDE SEQUENCE [LARGE SCALE GENOMIC DNA]</scope>
    <source>
        <strain evidence="2 3">17Sr1-43</strain>
    </source>
</reference>
<evidence type="ECO:0000259" key="1">
    <source>
        <dbReference type="Pfam" id="PF13619"/>
    </source>
</evidence>
<dbReference type="KEGG" id="meti:DK427_13010"/>
<dbReference type="EMBL" id="CP029551">
    <property type="protein sequence ID" value="AWN36535.1"/>
    <property type="molecule type" value="Genomic_DNA"/>
</dbReference>
<dbReference type="InterPro" id="IPR025309">
    <property type="entry name" value="KTSC_dom"/>
</dbReference>
<protein>
    <submittedName>
        <fullName evidence="2">KTSC domain-containing protein</fullName>
    </submittedName>
</protein>
<dbReference type="RefSeq" id="WP_109951636.1">
    <property type="nucleotide sequence ID" value="NZ_CP029551.1"/>
</dbReference>
<proteinExistence type="predicted"/>
<organism evidence="2 3">
    <name type="scientific">Methylobacterium radiodurans</name>
    <dbReference type="NCBI Taxonomy" id="2202828"/>
    <lineage>
        <taxon>Bacteria</taxon>
        <taxon>Pseudomonadati</taxon>
        <taxon>Pseudomonadota</taxon>
        <taxon>Alphaproteobacteria</taxon>
        <taxon>Hyphomicrobiales</taxon>
        <taxon>Methylobacteriaceae</taxon>
        <taxon>Methylobacterium</taxon>
    </lineage>
</organism>
<dbReference type="Pfam" id="PF13619">
    <property type="entry name" value="KTSC"/>
    <property type="match status" value="1"/>
</dbReference>
<dbReference type="AlphaFoldDB" id="A0A2U8VS87"/>
<sequence length="72" mass="8347">MPRFNSSAIERAEYDEPSSTLQIWFVESGGPYSYYGVPPHIFQGLCAAASQGQYFAVYIRDKYNRDTHSYRR</sequence>
<dbReference type="Proteomes" id="UP000246058">
    <property type="component" value="Chromosome"/>
</dbReference>
<evidence type="ECO:0000313" key="2">
    <source>
        <dbReference type="EMBL" id="AWN36535.1"/>
    </source>
</evidence>
<gene>
    <name evidence="2" type="ORF">DK427_13010</name>
</gene>